<evidence type="ECO:0000256" key="4">
    <source>
        <dbReference type="SAM" id="Phobius"/>
    </source>
</evidence>
<dbReference type="PANTHER" id="PTHR10587">
    <property type="entry name" value="GLYCOSYL TRANSFERASE-RELATED"/>
    <property type="match status" value="1"/>
</dbReference>
<dbReference type="EC" id="3.5.1.-" evidence="6"/>
<name>A0A6N2TC67_9FIRM</name>
<dbReference type="SUPFAM" id="SSF88713">
    <property type="entry name" value="Glycoside hydrolase/deacetylase"/>
    <property type="match status" value="1"/>
</dbReference>
<keyword evidence="4" id="KW-0812">Transmembrane</keyword>
<keyword evidence="4" id="KW-0472">Membrane</keyword>
<feature type="compositionally biased region" description="Polar residues" evidence="3">
    <location>
        <begin position="96"/>
        <end position="111"/>
    </location>
</feature>
<organism evidence="6">
    <name type="scientific">Enterocloster bolteae</name>
    <dbReference type="NCBI Taxonomy" id="208479"/>
    <lineage>
        <taxon>Bacteria</taxon>
        <taxon>Bacillati</taxon>
        <taxon>Bacillota</taxon>
        <taxon>Clostridia</taxon>
        <taxon>Lachnospirales</taxon>
        <taxon>Lachnospiraceae</taxon>
        <taxon>Enterocloster</taxon>
    </lineage>
</organism>
<feature type="compositionally biased region" description="Basic and acidic residues" evidence="3">
    <location>
        <begin position="1"/>
        <end position="16"/>
    </location>
</feature>
<dbReference type="InterPro" id="IPR050248">
    <property type="entry name" value="Polysacc_deacetylase_ArnD"/>
</dbReference>
<dbReference type="GO" id="GO:0016020">
    <property type="term" value="C:membrane"/>
    <property type="evidence" value="ECO:0007669"/>
    <property type="project" value="TreeGrafter"/>
</dbReference>
<accession>A0A6N2TC67</accession>
<dbReference type="CDD" id="cd10954">
    <property type="entry name" value="CE4_CtAXE_like"/>
    <property type="match status" value="1"/>
</dbReference>
<dbReference type="InterPro" id="IPR011330">
    <property type="entry name" value="Glyco_hydro/deAcase_b/a-brl"/>
</dbReference>
<dbReference type="PROSITE" id="PS51677">
    <property type="entry name" value="NODB"/>
    <property type="match status" value="1"/>
</dbReference>
<evidence type="ECO:0000259" key="5">
    <source>
        <dbReference type="PROSITE" id="PS51677"/>
    </source>
</evidence>
<feature type="region of interest" description="Disordered" evidence="3">
    <location>
        <begin position="1"/>
        <end position="32"/>
    </location>
</feature>
<keyword evidence="4" id="KW-1133">Transmembrane helix</keyword>
<evidence type="ECO:0000256" key="3">
    <source>
        <dbReference type="SAM" id="MobiDB-lite"/>
    </source>
</evidence>
<gene>
    <name evidence="6" type="primary">pdaC_1</name>
    <name evidence="6" type="ORF">CBLFYP116_01604</name>
</gene>
<dbReference type="Pfam" id="PF01522">
    <property type="entry name" value="Polysacc_deac_1"/>
    <property type="match status" value="1"/>
</dbReference>
<dbReference type="Gene3D" id="3.20.20.370">
    <property type="entry name" value="Glycoside hydrolase/deacetylase"/>
    <property type="match status" value="1"/>
</dbReference>
<feature type="transmembrane region" description="Helical" evidence="4">
    <location>
        <begin position="57"/>
        <end position="77"/>
    </location>
</feature>
<protein>
    <submittedName>
        <fullName evidence="6">Peptidoglycan-N-acetylmuramic acid deacetylase PdaC</fullName>
        <ecNumber evidence="6">3.5.1.-</ecNumber>
    </submittedName>
</protein>
<keyword evidence="2 6" id="KW-0378">Hydrolase</keyword>
<dbReference type="InterPro" id="IPR002509">
    <property type="entry name" value="NODB_dom"/>
</dbReference>
<evidence type="ECO:0000256" key="2">
    <source>
        <dbReference type="ARBA" id="ARBA00022801"/>
    </source>
</evidence>
<dbReference type="RefSeq" id="WP_002574591.1">
    <property type="nucleotide sequence ID" value="NZ_BAABZS010000001.1"/>
</dbReference>
<dbReference type="GO" id="GO:0046872">
    <property type="term" value="F:metal ion binding"/>
    <property type="evidence" value="ECO:0007669"/>
    <property type="project" value="UniProtKB-KW"/>
</dbReference>
<proteinExistence type="predicted"/>
<dbReference type="GO" id="GO:0016810">
    <property type="term" value="F:hydrolase activity, acting on carbon-nitrogen (but not peptide) bonds"/>
    <property type="evidence" value="ECO:0007669"/>
    <property type="project" value="InterPro"/>
</dbReference>
<feature type="domain" description="NodB homology" evidence="5">
    <location>
        <begin position="240"/>
        <end position="414"/>
    </location>
</feature>
<feature type="region of interest" description="Disordered" evidence="3">
    <location>
        <begin position="96"/>
        <end position="189"/>
    </location>
</feature>
<evidence type="ECO:0000313" key="6">
    <source>
        <dbReference type="EMBL" id="VYT03205.1"/>
    </source>
</evidence>
<dbReference type="GeneID" id="23112210"/>
<dbReference type="EMBL" id="CACRTF010000010">
    <property type="protein sequence ID" value="VYT03205.1"/>
    <property type="molecule type" value="Genomic_DNA"/>
</dbReference>
<dbReference type="GO" id="GO:0005975">
    <property type="term" value="P:carbohydrate metabolic process"/>
    <property type="evidence" value="ECO:0007669"/>
    <property type="project" value="InterPro"/>
</dbReference>
<reference evidence="6" key="1">
    <citation type="submission" date="2019-11" db="EMBL/GenBank/DDBJ databases">
        <authorList>
            <person name="Feng L."/>
        </authorList>
    </citation>
    <scope>NUCLEOTIDE SEQUENCE</scope>
    <source>
        <strain evidence="6">CbolteaeLFYP116</strain>
    </source>
</reference>
<dbReference type="AlphaFoldDB" id="A0A6N2TC67"/>
<sequence>MSKDTKKNIKGTDNRKNTNSKIPKNLKTQDRQNAMKRISKTRQAKMREEEVKSTLKFGVKLVLVLAVVIGCAQLFFYGKNVMADRSNGPAAWIAAENSQTKDNPSDSSGLSKTGEPEKEDQEETAGPETKEGTTGGLASKEMQTGEPVSAEPSAELATGEPGTGTWVSGEPPSGIVLDPFLPDSEKGQQTPETIAPFAVSSDGPGNVVQAAPPLGEGALGPAGSGNELFPVSGPADPSKPMIAFTFDDGPYYSVDSRILDTLQAYGGRATFFIVGSRVNDYKDTLKRIRDSGSEIGNHTFNHKNLEKISPEEVTSQIEMTNDAVEAVTGFRPKLVRVPYGAFKGQVPGLVSYPMIQWNIDTQDWSSKDKDAIAASVLSQARDGSIILMHDLYSATAEAFETVIPLLAAQGYQFVTVSEMYAAKGVPLEAGQVYFNIPKG</sequence>
<keyword evidence="1" id="KW-0479">Metal-binding</keyword>
<dbReference type="PANTHER" id="PTHR10587:SF133">
    <property type="entry name" value="CHITIN DEACETYLASE 1-RELATED"/>
    <property type="match status" value="1"/>
</dbReference>
<evidence type="ECO:0000256" key="1">
    <source>
        <dbReference type="ARBA" id="ARBA00022723"/>
    </source>
</evidence>